<evidence type="ECO:0000256" key="9">
    <source>
        <dbReference type="SAM" id="SignalP"/>
    </source>
</evidence>
<evidence type="ECO:0000256" key="5">
    <source>
        <dbReference type="ARBA" id="ARBA00023157"/>
    </source>
</evidence>
<protein>
    <submittedName>
        <fullName evidence="11">GH11805</fullName>
    </submittedName>
</protein>
<keyword evidence="12" id="KW-1185">Reference proteome</keyword>
<accession>B4JIU0</accession>
<dbReference type="Pfam" id="PF00089">
    <property type="entry name" value="Trypsin"/>
    <property type="match status" value="1"/>
</dbReference>
<dbReference type="PRINTS" id="PR00722">
    <property type="entry name" value="CHYMOTRYPSIN"/>
</dbReference>
<dbReference type="InterPro" id="IPR001254">
    <property type="entry name" value="Trypsin_dom"/>
</dbReference>
<dbReference type="CDD" id="cd00190">
    <property type="entry name" value="Tryp_SPc"/>
    <property type="match status" value="1"/>
</dbReference>
<gene>
    <name evidence="11" type="primary">Dgri\GH11805</name>
    <name evidence="11" type="ORF">Dgri_GH11805</name>
</gene>
<dbReference type="GO" id="GO:0006508">
    <property type="term" value="P:proteolysis"/>
    <property type="evidence" value="ECO:0007669"/>
    <property type="project" value="UniProtKB-KW"/>
</dbReference>
<evidence type="ECO:0000256" key="1">
    <source>
        <dbReference type="ARBA" id="ARBA00022723"/>
    </source>
</evidence>
<evidence type="ECO:0000256" key="7">
    <source>
        <dbReference type="ARBA" id="ARBA00024195"/>
    </source>
</evidence>
<dbReference type="STRING" id="7222.B4JIU0"/>
<feature type="chain" id="PRO_5002808998" evidence="9">
    <location>
        <begin position="24"/>
        <end position="376"/>
    </location>
</feature>
<feature type="domain" description="Peptidase S1" evidence="10">
    <location>
        <begin position="106"/>
        <end position="371"/>
    </location>
</feature>
<keyword evidence="8" id="KW-0645">Protease</keyword>
<dbReference type="eggNOG" id="KOG3627">
    <property type="taxonomic scope" value="Eukaryota"/>
</dbReference>
<evidence type="ECO:0000259" key="10">
    <source>
        <dbReference type="PROSITE" id="PS50240"/>
    </source>
</evidence>
<evidence type="ECO:0000313" key="11">
    <source>
        <dbReference type="EMBL" id="EDW00537.1"/>
    </source>
</evidence>
<keyword evidence="8" id="KW-0720">Serine protease</keyword>
<comment type="similarity">
    <text evidence="7">Belongs to the peptidase S1 family. CLIP subfamily.</text>
</comment>
<dbReference type="InterPro" id="IPR043504">
    <property type="entry name" value="Peptidase_S1_PA_chymotrypsin"/>
</dbReference>
<dbReference type="InterPro" id="IPR051487">
    <property type="entry name" value="Ser/Thr_Proteases_Immune/Dev"/>
</dbReference>
<keyword evidence="3" id="KW-0106">Calcium</keyword>
<dbReference type="HOGENOM" id="CLU_006842_0_3_1"/>
<dbReference type="PhylomeDB" id="B4JIU0"/>
<dbReference type="SUPFAM" id="SSF50494">
    <property type="entry name" value="Trypsin-like serine proteases"/>
    <property type="match status" value="1"/>
</dbReference>
<dbReference type="InterPro" id="IPR033116">
    <property type="entry name" value="TRYPSIN_SER"/>
</dbReference>
<dbReference type="PROSITE" id="PS00135">
    <property type="entry name" value="TRYPSIN_SER"/>
    <property type="match status" value="1"/>
</dbReference>
<dbReference type="SMART" id="SM00020">
    <property type="entry name" value="Tryp_SPc"/>
    <property type="match status" value="1"/>
</dbReference>
<dbReference type="FunFam" id="2.40.10.10:FF:000028">
    <property type="entry name" value="Serine protease easter"/>
    <property type="match status" value="1"/>
</dbReference>
<feature type="signal peptide" evidence="9">
    <location>
        <begin position="1"/>
        <end position="23"/>
    </location>
</feature>
<dbReference type="InterPro" id="IPR001314">
    <property type="entry name" value="Peptidase_S1A"/>
</dbReference>
<name>B4JIU0_DROGR</name>
<dbReference type="Proteomes" id="UP000001070">
    <property type="component" value="Unassembled WGS sequence"/>
</dbReference>
<evidence type="ECO:0000256" key="3">
    <source>
        <dbReference type="ARBA" id="ARBA00022837"/>
    </source>
</evidence>
<dbReference type="GO" id="GO:0046872">
    <property type="term" value="F:metal ion binding"/>
    <property type="evidence" value="ECO:0007669"/>
    <property type="project" value="UniProtKB-KW"/>
</dbReference>
<keyword evidence="8" id="KW-0378">Hydrolase</keyword>
<keyword evidence="5" id="KW-1015">Disulfide bond</keyword>
<keyword evidence="4" id="KW-0865">Zymogen</keyword>
<evidence type="ECO:0000256" key="8">
    <source>
        <dbReference type="RuleBase" id="RU363034"/>
    </source>
</evidence>
<dbReference type="PROSITE" id="PS50240">
    <property type="entry name" value="TRYPSIN_DOM"/>
    <property type="match status" value="1"/>
</dbReference>
<dbReference type="KEGG" id="dgr:6565083"/>
<keyword evidence="2 9" id="KW-0732">Signal</keyword>
<dbReference type="Gene3D" id="2.40.10.10">
    <property type="entry name" value="Trypsin-like serine proteases"/>
    <property type="match status" value="2"/>
</dbReference>
<dbReference type="GO" id="GO:0004252">
    <property type="term" value="F:serine-type endopeptidase activity"/>
    <property type="evidence" value="ECO:0007669"/>
    <property type="project" value="InterPro"/>
</dbReference>
<dbReference type="SMR" id="B4JIU0"/>
<evidence type="ECO:0000256" key="4">
    <source>
        <dbReference type="ARBA" id="ARBA00023145"/>
    </source>
</evidence>
<dbReference type="InterPro" id="IPR018114">
    <property type="entry name" value="TRYPSIN_HIS"/>
</dbReference>
<keyword evidence="1" id="KW-0479">Metal-binding</keyword>
<evidence type="ECO:0000313" key="12">
    <source>
        <dbReference type="Proteomes" id="UP000001070"/>
    </source>
</evidence>
<dbReference type="InterPro" id="IPR009003">
    <property type="entry name" value="Peptidase_S1_PA"/>
</dbReference>
<dbReference type="InParanoid" id="B4JIU0"/>
<dbReference type="MEROPS" id="S01.A25"/>
<dbReference type="OrthoDB" id="8250810at2759"/>
<reference evidence="11 12" key="1">
    <citation type="journal article" date="2007" name="Nature">
        <title>Evolution of genes and genomes on the Drosophila phylogeny.</title>
        <authorList>
            <consortium name="Drosophila 12 Genomes Consortium"/>
            <person name="Clark A.G."/>
            <person name="Eisen M.B."/>
            <person name="Smith D.R."/>
            <person name="Bergman C.M."/>
            <person name="Oliver B."/>
            <person name="Markow T.A."/>
            <person name="Kaufman T.C."/>
            <person name="Kellis M."/>
            <person name="Gelbart W."/>
            <person name="Iyer V.N."/>
            <person name="Pollard D.A."/>
            <person name="Sackton T.B."/>
            <person name="Larracuente A.M."/>
            <person name="Singh N.D."/>
            <person name="Abad J.P."/>
            <person name="Abt D.N."/>
            <person name="Adryan B."/>
            <person name="Aguade M."/>
            <person name="Akashi H."/>
            <person name="Anderson W.W."/>
            <person name="Aquadro C.F."/>
            <person name="Ardell D.H."/>
            <person name="Arguello R."/>
            <person name="Artieri C.G."/>
            <person name="Barbash D.A."/>
            <person name="Barker D."/>
            <person name="Barsanti P."/>
            <person name="Batterham P."/>
            <person name="Batzoglou S."/>
            <person name="Begun D."/>
            <person name="Bhutkar A."/>
            <person name="Blanco E."/>
            <person name="Bosak S.A."/>
            <person name="Bradley R.K."/>
            <person name="Brand A.D."/>
            <person name="Brent M.R."/>
            <person name="Brooks A.N."/>
            <person name="Brown R.H."/>
            <person name="Butlin R.K."/>
            <person name="Caggese C."/>
            <person name="Calvi B.R."/>
            <person name="Bernardo de Carvalho A."/>
            <person name="Caspi A."/>
            <person name="Castrezana S."/>
            <person name="Celniker S.E."/>
            <person name="Chang J.L."/>
            <person name="Chapple C."/>
            <person name="Chatterji S."/>
            <person name="Chinwalla A."/>
            <person name="Civetta A."/>
            <person name="Clifton S.W."/>
            <person name="Comeron J.M."/>
            <person name="Costello J.C."/>
            <person name="Coyne J.A."/>
            <person name="Daub J."/>
            <person name="David R.G."/>
            <person name="Delcher A.L."/>
            <person name="Delehaunty K."/>
            <person name="Do C.B."/>
            <person name="Ebling H."/>
            <person name="Edwards K."/>
            <person name="Eickbush T."/>
            <person name="Evans J.D."/>
            <person name="Filipski A."/>
            <person name="Findeiss S."/>
            <person name="Freyhult E."/>
            <person name="Fulton L."/>
            <person name="Fulton R."/>
            <person name="Garcia A.C."/>
            <person name="Gardiner A."/>
            <person name="Garfield D.A."/>
            <person name="Garvin B.E."/>
            <person name="Gibson G."/>
            <person name="Gilbert D."/>
            <person name="Gnerre S."/>
            <person name="Godfrey J."/>
            <person name="Good R."/>
            <person name="Gotea V."/>
            <person name="Gravely B."/>
            <person name="Greenberg A.J."/>
            <person name="Griffiths-Jones S."/>
            <person name="Gross S."/>
            <person name="Guigo R."/>
            <person name="Gustafson E.A."/>
            <person name="Haerty W."/>
            <person name="Hahn M.W."/>
            <person name="Halligan D.L."/>
            <person name="Halpern A.L."/>
            <person name="Halter G.M."/>
            <person name="Han M.V."/>
            <person name="Heger A."/>
            <person name="Hillier L."/>
            <person name="Hinrichs A.S."/>
            <person name="Holmes I."/>
            <person name="Hoskins R.A."/>
            <person name="Hubisz M.J."/>
            <person name="Hultmark D."/>
            <person name="Huntley M.A."/>
            <person name="Jaffe D.B."/>
            <person name="Jagadeeshan S."/>
            <person name="Jeck W.R."/>
            <person name="Johnson J."/>
            <person name="Jones C.D."/>
            <person name="Jordan W.C."/>
            <person name="Karpen G.H."/>
            <person name="Kataoka E."/>
            <person name="Keightley P.D."/>
            <person name="Kheradpour P."/>
            <person name="Kirkness E.F."/>
            <person name="Koerich L.B."/>
            <person name="Kristiansen K."/>
            <person name="Kudrna D."/>
            <person name="Kulathinal R.J."/>
            <person name="Kumar S."/>
            <person name="Kwok R."/>
            <person name="Lander E."/>
            <person name="Langley C.H."/>
            <person name="Lapoint R."/>
            <person name="Lazzaro B.P."/>
            <person name="Lee S.J."/>
            <person name="Levesque L."/>
            <person name="Li R."/>
            <person name="Lin C.F."/>
            <person name="Lin M.F."/>
            <person name="Lindblad-Toh K."/>
            <person name="Llopart A."/>
            <person name="Long M."/>
            <person name="Low L."/>
            <person name="Lozovsky E."/>
            <person name="Lu J."/>
            <person name="Luo M."/>
            <person name="Machado C.A."/>
            <person name="Makalowski W."/>
            <person name="Marzo M."/>
            <person name="Matsuda M."/>
            <person name="Matzkin L."/>
            <person name="McAllister B."/>
            <person name="McBride C.S."/>
            <person name="McKernan B."/>
            <person name="McKernan K."/>
            <person name="Mendez-Lago M."/>
            <person name="Minx P."/>
            <person name="Mollenhauer M.U."/>
            <person name="Montooth K."/>
            <person name="Mount S.M."/>
            <person name="Mu X."/>
            <person name="Myers E."/>
            <person name="Negre B."/>
            <person name="Newfeld S."/>
            <person name="Nielsen R."/>
            <person name="Noor M.A."/>
            <person name="O'Grady P."/>
            <person name="Pachter L."/>
            <person name="Papaceit M."/>
            <person name="Parisi M.J."/>
            <person name="Parisi M."/>
            <person name="Parts L."/>
            <person name="Pedersen J.S."/>
            <person name="Pesole G."/>
            <person name="Phillippy A.M."/>
            <person name="Ponting C.P."/>
            <person name="Pop M."/>
            <person name="Porcelli D."/>
            <person name="Powell J.R."/>
            <person name="Prohaska S."/>
            <person name="Pruitt K."/>
            <person name="Puig M."/>
            <person name="Quesneville H."/>
            <person name="Ram K.R."/>
            <person name="Rand D."/>
            <person name="Rasmussen M.D."/>
            <person name="Reed L.K."/>
            <person name="Reenan R."/>
            <person name="Reily A."/>
            <person name="Remington K.A."/>
            <person name="Rieger T.T."/>
            <person name="Ritchie M.G."/>
            <person name="Robin C."/>
            <person name="Rogers Y.H."/>
            <person name="Rohde C."/>
            <person name="Rozas J."/>
            <person name="Rubenfield M.J."/>
            <person name="Ruiz A."/>
            <person name="Russo S."/>
            <person name="Salzberg S.L."/>
            <person name="Sanchez-Gracia A."/>
            <person name="Saranga D.J."/>
            <person name="Sato H."/>
            <person name="Schaeffer S.W."/>
            <person name="Schatz M.C."/>
            <person name="Schlenke T."/>
            <person name="Schwartz R."/>
            <person name="Segarra C."/>
            <person name="Singh R.S."/>
            <person name="Sirot L."/>
            <person name="Sirota M."/>
            <person name="Sisneros N.B."/>
            <person name="Smith C.D."/>
            <person name="Smith T.F."/>
            <person name="Spieth J."/>
            <person name="Stage D.E."/>
            <person name="Stark A."/>
            <person name="Stephan W."/>
            <person name="Strausberg R.L."/>
            <person name="Strempel S."/>
            <person name="Sturgill D."/>
            <person name="Sutton G."/>
            <person name="Sutton G.G."/>
            <person name="Tao W."/>
            <person name="Teichmann S."/>
            <person name="Tobari Y.N."/>
            <person name="Tomimura Y."/>
            <person name="Tsolas J.M."/>
            <person name="Valente V.L."/>
            <person name="Venter E."/>
            <person name="Venter J.C."/>
            <person name="Vicario S."/>
            <person name="Vieira F.G."/>
            <person name="Vilella A.J."/>
            <person name="Villasante A."/>
            <person name="Walenz B."/>
            <person name="Wang J."/>
            <person name="Wasserman M."/>
            <person name="Watts T."/>
            <person name="Wilson D."/>
            <person name="Wilson R.K."/>
            <person name="Wing R.A."/>
            <person name="Wolfner M.F."/>
            <person name="Wong A."/>
            <person name="Wong G.K."/>
            <person name="Wu C.I."/>
            <person name="Wu G."/>
            <person name="Yamamoto D."/>
            <person name="Yang H.P."/>
            <person name="Yang S.P."/>
            <person name="Yorke J.A."/>
            <person name="Yoshida K."/>
            <person name="Zdobnov E."/>
            <person name="Zhang P."/>
            <person name="Zhang Y."/>
            <person name="Zimin A.V."/>
            <person name="Baldwin J."/>
            <person name="Abdouelleil A."/>
            <person name="Abdulkadir J."/>
            <person name="Abebe A."/>
            <person name="Abera B."/>
            <person name="Abreu J."/>
            <person name="Acer S.C."/>
            <person name="Aftuck L."/>
            <person name="Alexander A."/>
            <person name="An P."/>
            <person name="Anderson E."/>
            <person name="Anderson S."/>
            <person name="Arachi H."/>
            <person name="Azer M."/>
            <person name="Bachantsang P."/>
            <person name="Barry A."/>
            <person name="Bayul T."/>
            <person name="Berlin A."/>
            <person name="Bessette D."/>
            <person name="Bloom T."/>
            <person name="Blye J."/>
            <person name="Boguslavskiy L."/>
            <person name="Bonnet C."/>
            <person name="Boukhgalter B."/>
            <person name="Bourzgui I."/>
            <person name="Brown A."/>
            <person name="Cahill P."/>
            <person name="Channer S."/>
            <person name="Cheshatsang Y."/>
            <person name="Chuda L."/>
            <person name="Citroen M."/>
            <person name="Collymore A."/>
            <person name="Cooke P."/>
            <person name="Costello M."/>
            <person name="D'Aco K."/>
            <person name="Daza R."/>
            <person name="De Haan G."/>
            <person name="DeGray S."/>
            <person name="DeMaso C."/>
            <person name="Dhargay N."/>
            <person name="Dooley K."/>
            <person name="Dooley E."/>
            <person name="Doricent M."/>
            <person name="Dorje P."/>
            <person name="Dorjee K."/>
            <person name="Dupes A."/>
            <person name="Elong R."/>
            <person name="Falk J."/>
            <person name="Farina A."/>
            <person name="Faro S."/>
            <person name="Ferguson D."/>
            <person name="Fisher S."/>
            <person name="Foley C.D."/>
            <person name="Franke A."/>
            <person name="Friedrich D."/>
            <person name="Gadbois L."/>
            <person name="Gearin G."/>
            <person name="Gearin C.R."/>
            <person name="Giannoukos G."/>
            <person name="Goode T."/>
            <person name="Graham J."/>
            <person name="Grandbois E."/>
            <person name="Grewal S."/>
            <person name="Gyaltsen K."/>
            <person name="Hafez N."/>
            <person name="Hagos B."/>
            <person name="Hall J."/>
            <person name="Henson C."/>
            <person name="Hollinger A."/>
            <person name="Honan T."/>
            <person name="Huard M.D."/>
            <person name="Hughes L."/>
            <person name="Hurhula B."/>
            <person name="Husby M.E."/>
            <person name="Kamat A."/>
            <person name="Kanga B."/>
            <person name="Kashin S."/>
            <person name="Khazanovich D."/>
            <person name="Kisner P."/>
            <person name="Lance K."/>
            <person name="Lara M."/>
            <person name="Lee W."/>
            <person name="Lennon N."/>
            <person name="Letendre F."/>
            <person name="LeVine R."/>
            <person name="Lipovsky A."/>
            <person name="Liu X."/>
            <person name="Liu J."/>
            <person name="Liu S."/>
            <person name="Lokyitsang T."/>
            <person name="Lokyitsang Y."/>
            <person name="Lubonja R."/>
            <person name="Lui A."/>
            <person name="MacDonald P."/>
            <person name="Magnisalis V."/>
            <person name="Maru K."/>
            <person name="Matthews C."/>
            <person name="McCusker W."/>
            <person name="McDonough S."/>
            <person name="Mehta T."/>
            <person name="Meldrim J."/>
            <person name="Meneus L."/>
            <person name="Mihai O."/>
            <person name="Mihalev A."/>
            <person name="Mihova T."/>
            <person name="Mittelman R."/>
            <person name="Mlenga V."/>
            <person name="Montmayeur A."/>
            <person name="Mulrain L."/>
            <person name="Navidi A."/>
            <person name="Naylor J."/>
            <person name="Negash T."/>
            <person name="Nguyen T."/>
            <person name="Nguyen N."/>
            <person name="Nicol R."/>
            <person name="Norbu C."/>
            <person name="Norbu N."/>
            <person name="Novod N."/>
            <person name="O'Neill B."/>
            <person name="Osman S."/>
            <person name="Markiewicz E."/>
            <person name="Oyono O.L."/>
            <person name="Patti C."/>
            <person name="Phunkhang P."/>
            <person name="Pierre F."/>
            <person name="Priest M."/>
            <person name="Raghuraman S."/>
            <person name="Rege F."/>
            <person name="Reyes R."/>
            <person name="Rise C."/>
            <person name="Rogov P."/>
            <person name="Ross K."/>
            <person name="Ryan E."/>
            <person name="Settipalli S."/>
            <person name="Shea T."/>
            <person name="Sherpa N."/>
            <person name="Shi L."/>
            <person name="Shih D."/>
            <person name="Sparrow T."/>
            <person name="Spaulding J."/>
            <person name="Stalker J."/>
            <person name="Stange-Thomann N."/>
            <person name="Stavropoulos S."/>
            <person name="Stone C."/>
            <person name="Strader C."/>
            <person name="Tesfaye S."/>
            <person name="Thomson T."/>
            <person name="Thoulutsang Y."/>
            <person name="Thoulutsang D."/>
            <person name="Topham K."/>
            <person name="Topping I."/>
            <person name="Tsamla T."/>
            <person name="Vassiliev H."/>
            <person name="Vo A."/>
            <person name="Wangchuk T."/>
            <person name="Wangdi T."/>
            <person name="Weiand M."/>
            <person name="Wilkinson J."/>
            <person name="Wilson A."/>
            <person name="Yadav S."/>
            <person name="Young G."/>
            <person name="Yu Q."/>
            <person name="Zembek L."/>
            <person name="Zhong D."/>
            <person name="Zimmer A."/>
            <person name="Zwirko Z."/>
            <person name="Jaffe D.B."/>
            <person name="Alvarez P."/>
            <person name="Brockman W."/>
            <person name="Butler J."/>
            <person name="Chin C."/>
            <person name="Gnerre S."/>
            <person name="Grabherr M."/>
            <person name="Kleber M."/>
            <person name="Mauceli E."/>
            <person name="MacCallum I."/>
        </authorList>
    </citation>
    <scope>NUCLEOTIDE SEQUENCE [LARGE SCALE GENOMIC DNA]</scope>
    <source>
        <strain evidence="12">Tucson 15287-2541.00</strain>
    </source>
</reference>
<proteinExistence type="inferred from homology"/>
<dbReference type="OMA" id="CCPRETN"/>
<dbReference type="EMBL" id="CH916370">
    <property type="protein sequence ID" value="EDW00537.1"/>
    <property type="molecule type" value="Genomic_DNA"/>
</dbReference>
<dbReference type="AlphaFoldDB" id="B4JIU0"/>
<dbReference type="PANTHER" id="PTHR24256">
    <property type="entry name" value="TRYPTASE-RELATED"/>
    <property type="match status" value="1"/>
</dbReference>
<dbReference type="PROSITE" id="PS00134">
    <property type="entry name" value="TRYPSIN_HIS"/>
    <property type="match status" value="1"/>
</dbReference>
<evidence type="ECO:0000256" key="2">
    <source>
        <dbReference type="ARBA" id="ARBA00022729"/>
    </source>
</evidence>
<organism evidence="12">
    <name type="scientific">Drosophila grimshawi</name>
    <name type="common">Hawaiian fruit fly</name>
    <name type="synonym">Idiomyia grimshawi</name>
    <dbReference type="NCBI Taxonomy" id="7222"/>
    <lineage>
        <taxon>Eukaryota</taxon>
        <taxon>Metazoa</taxon>
        <taxon>Ecdysozoa</taxon>
        <taxon>Arthropoda</taxon>
        <taxon>Hexapoda</taxon>
        <taxon>Insecta</taxon>
        <taxon>Pterygota</taxon>
        <taxon>Neoptera</taxon>
        <taxon>Endopterygota</taxon>
        <taxon>Diptera</taxon>
        <taxon>Brachycera</taxon>
        <taxon>Muscomorpha</taxon>
        <taxon>Ephydroidea</taxon>
        <taxon>Drosophilidae</taxon>
        <taxon>Drosophila</taxon>
        <taxon>Hawaiian Drosophila</taxon>
    </lineage>
</organism>
<sequence length="376" mass="41653">MFNALLLFLISLTLLLAVQFATSYHFGNCLTRQFGEGKCTERKSCDFYNINLLDGAGENQCYSRMRPNLICCPTTPYAISQLSARIGTVDELPKHPHCGTSFHSKVWGGNQTDLFEFPWTTLLEYTKTSNGNKLYDCGAAFIAQRWLLTAAHCVHKHFLKGARVLTGARLGEWNTTSNPDCVTYRNGKQECAPPYIQATIDLQVTHEEFDLGNLTHDIALLRLSEPVNWHIQKYLEPVCLPPASGESTDQLEGSAVDVSGWGITEMLKPSDVKRKATLYVTPQQSCAEQYSAQGYVLNNGQFCASGGLNVDSCLGDSGSPVTIEASTPQRDRYVYLVGIVSFGRLLCGQSDFPGVYTRVSNYVDWIEKTISKHASN</sequence>
<keyword evidence="6" id="KW-0325">Glycoprotein</keyword>
<evidence type="ECO:0000256" key="6">
    <source>
        <dbReference type="ARBA" id="ARBA00023180"/>
    </source>
</evidence>